<reference evidence="26" key="1">
    <citation type="submission" date="2016-11" db="UniProtKB">
        <authorList>
            <consortium name="WormBaseParasite"/>
        </authorList>
    </citation>
    <scope>IDENTIFICATION</scope>
</reference>
<evidence type="ECO:0000313" key="25">
    <source>
        <dbReference type="Proteomes" id="UP000095280"/>
    </source>
</evidence>
<dbReference type="SUPFAM" id="SSF57716">
    <property type="entry name" value="Glucocorticoid receptor-like (DNA-binding domain)"/>
    <property type="match status" value="1"/>
</dbReference>
<name>A0A1I8H8X5_9PLAT</name>
<keyword evidence="8" id="KW-0547">Nucleotide-binding</keyword>
<dbReference type="EC" id="2.7.10.1" evidence="2"/>
<dbReference type="InterPro" id="IPR001628">
    <property type="entry name" value="Znf_hrmn_rcpt"/>
</dbReference>
<dbReference type="InterPro" id="IPR013088">
    <property type="entry name" value="Znf_NHR/GATA"/>
</dbReference>
<keyword evidence="12" id="KW-0067">ATP-binding</keyword>
<evidence type="ECO:0000256" key="16">
    <source>
        <dbReference type="ARBA" id="ARBA00023136"/>
    </source>
</evidence>
<dbReference type="GO" id="GO:0004879">
    <property type="term" value="F:nuclear receptor activity"/>
    <property type="evidence" value="ECO:0007669"/>
    <property type="project" value="TreeGrafter"/>
</dbReference>
<keyword evidence="21" id="KW-0325">Glycoprotein</keyword>
<evidence type="ECO:0000256" key="8">
    <source>
        <dbReference type="ARBA" id="ARBA00022741"/>
    </source>
</evidence>
<dbReference type="GO" id="GO:0000978">
    <property type="term" value="F:RNA polymerase II cis-regulatory region sequence-specific DNA binding"/>
    <property type="evidence" value="ECO:0007669"/>
    <property type="project" value="TreeGrafter"/>
</dbReference>
<keyword evidence="20" id="KW-0675">Receptor</keyword>
<dbReference type="SMART" id="SM00399">
    <property type="entry name" value="ZnF_C4"/>
    <property type="match status" value="1"/>
</dbReference>
<keyword evidence="13" id="KW-1133">Transmembrane helix</keyword>
<evidence type="ECO:0000256" key="19">
    <source>
        <dbReference type="ARBA" id="ARBA00023163"/>
    </source>
</evidence>
<feature type="domain" description="Nuclear receptor" evidence="24">
    <location>
        <begin position="471"/>
        <end position="545"/>
    </location>
</feature>
<evidence type="ECO:0000256" key="6">
    <source>
        <dbReference type="ARBA" id="ARBA00022723"/>
    </source>
</evidence>
<evidence type="ECO:0000256" key="14">
    <source>
        <dbReference type="ARBA" id="ARBA00023015"/>
    </source>
</evidence>
<evidence type="ECO:0000256" key="18">
    <source>
        <dbReference type="ARBA" id="ARBA00023157"/>
    </source>
</evidence>
<dbReference type="AlphaFoldDB" id="A0A1I8H8X5"/>
<keyword evidence="10" id="KW-0418">Kinase</keyword>
<feature type="compositionally biased region" description="Gly residues" evidence="23">
    <location>
        <begin position="150"/>
        <end position="166"/>
    </location>
</feature>
<keyword evidence="6" id="KW-0479">Metal-binding</keyword>
<evidence type="ECO:0000256" key="9">
    <source>
        <dbReference type="ARBA" id="ARBA00022771"/>
    </source>
</evidence>
<dbReference type="PRINTS" id="PR00047">
    <property type="entry name" value="STROIDFINGER"/>
</dbReference>
<keyword evidence="14" id="KW-0805">Transcription regulation</keyword>
<evidence type="ECO:0000256" key="10">
    <source>
        <dbReference type="ARBA" id="ARBA00022777"/>
    </source>
</evidence>
<dbReference type="PROSITE" id="PS00031">
    <property type="entry name" value="NUCLEAR_REC_DBD_1"/>
    <property type="match status" value="1"/>
</dbReference>
<evidence type="ECO:0000256" key="4">
    <source>
        <dbReference type="ARBA" id="ARBA00022679"/>
    </source>
</evidence>
<feature type="compositionally biased region" description="Low complexity" evidence="23">
    <location>
        <begin position="569"/>
        <end position="582"/>
    </location>
</feature>
<dbReference type="GO" id="GO:0000122">
    <property type="term" value="P:negative regulation of transcription by RNA polymerase II"/>
    <property type="evidence" value="ECO:0007669"/>
    <property type="project" value="TreeGrafter"/>
</dbReference>
<dbReference type="PROSITE" id="PS51030">
    <property type="entry name" value="NUCLEAR_REC_DBD_2"/>
    <property type="match status" value="1"/>
</dbReference>
<dbReference type="WBParaSite" id="maker-uti_cns_0004914-snap-gene-0.18-mRNA-1">
    <property type="protein sequence ID" value="maker-uti_cns_0004914-snap-gene-0.18-mRNA-1"/>
    <property type="gene ID" value="maker-uti_cns_0004914-snap-gene-0.18"/>
</dbReference>
<dbReference type="GO" id="GO:0008270">
    <property type="term" value="F:zinc ion binding"/>
    <property type="evidence" value="ECO:0007669"/>
    <property type="project" value="UniProtKB-KW"/>
</dbReference>
<evidence type="ECO:0000256" key="1">
    <source>
        <dbReference type="ARBA" id="ARBA00004251"/>
    </source>
</evidence>
<evidence type="ECO:0000256" key="20">
    <source>
        <dbReference type="ARBA" id="ARBA00023170"/>
    </source>
</evidence>
<evidence type="ECO:0000256" key="15">
    <source>
        <dbReference type="ARBA" id="ARBA00023125"/>
    </source>
</evidence>
<keyword evidence="7" id="KW-0732">Signal</keyword>
<evidence type="ECO:0000313" key="26">
    <source>
        <dbReference type="WBParaSite" id="maker-uti_cns_0004914-snap-gene-0.18-mRNA-1"/>
    </source>
</evidence>
<dbReference type="GO" id="GO:0004714">
    <property type="term" value="F:transmembrane receptor protein tyrosine kinase activity"/>
    <property type="evidence" value="ECO:0007669"/>
    <property type="project" value="UniProtKB-EC"/>
</dbReference>
<sequence>SSSGRDGSIQQLTVELTGCYRIEARGAAGGSNSFARTAGGSGASMSGRFNLTAGVRLSVLVGQAGGPAVDGNCGGGGGGGSFVFVGSVGRRLLVAAGGGGGASLRRNGFLTPVFNVQALPDPGNSHHGGCGAGWLGGPINQRLSTDDGDGGGGPAEGWTGGLAGSGNTGVGGFGGGGGAGGSNGGRQGAAGAGGGFSGGGAGLGRNHAGGGGGSTCDSLDCSGVTGGNSGSQQGRVVLQLVPGLPGTICITTRPCWLPQLPPVTPLQSKPSQAEPPPPPAWFRPRPARPPLKPPPAPAAPRRPPPLPEPARPPVHAAFGGAGTAVSVISAQSLIYWPAQPAGAAASVVAVSRGLAGVVEARVAVGAAEAGILNKRRMLRPAFRGDQKATADAADEHEAAAAAAASSAVAVDIRSTGLTDQNRQGRRFVRRDLPAEICPTSFSRRDLAPSNVMTDQKPHKRRRHARSPSEGQRYCRVCGDLAATFNFGQICCESCKAFFRRNAEKHLDCSHGDGNCLITVTTRRTCRACRFEKCLAVGMQLELLYSAPTPASGGGDGDDAGTPAELAAAALSDDSDGSSTAAEYDSERDTKQQQQPSQLNWQEVLSQIIDCCAGTTSGVDELGSDHNHNRRCPNLNFYYGDAASAAAAAAAAADLSARRRDEESAFIGQVTGWLAECVDCDLSVPFDIKHDLRRGLSEQLDSWQDMISQLEIFMQPVIQFCRLFFKSTLLAETAPDWRQEFSVRLVKLRLHALLVPMFSSRLVSGSTGQLQVSIAGTLYNVDPNKSISQLDKSFIPGLSALTANDRYFAYIDRVLESRQTLIGLYSLLKLLDLSELDNNQEPDLADICVRLFVRVSACLRRAFADEFADKWRDKLRELAILFEWSRTFDSSLQTLFNGLGDVSPTPLFSEIYSGPADQEHVN</sequence>
<dbReference type="GO" id="GO:0005524">
    <property type="term" value="F:ATP binding"/>
    <property type="evidence" value="ECO:0007669"/>
    <property type="project" value="UniProtKB-KW"/>
</dbReference>
<dbReference type="InterPro" id="IPR055163">
    <property type="entry name" value="ALK/LTK-like_GRD"/>
</dbReference>
<dbReference type="GO" id="GO:0045944">
    <property type="term" value="P:positive regulation of transcription by RNA polymerase II"/>
    <property type="evidence" value="ECO:0007669"/>
    <property type="project" value="TreeGrafter"/>
</dbReference>
<keyword evidence="3" id="KW-1003">Cell membrane</keyword>
<protein>
    <recommendedName>
        <fullName evidence="2">receptor protein-tyrosine kinase</fullName>
        <ecNumber evidence="2">2.7.10.1</ecNumber>
    </recommendedName>
</protein>
<organism evidence="25 26">
    <name type="scientific">Macrostomum lignano</name>
    <dbReference type="NCBI Taxonomy" id="282301"/>
    <lineage>
        <taxon>Eukaryota</taxon>
        <taxon>Metazoa</taxon>
        <taxon>Spiralia</taxon>
        <taxon>Lophotrochozoa</taxon>
        <taxon>Platyhelminthes</taxon>
        <taxon>Rhabditophora</taxon>
        <taxon>Macrostomorpha</taxon>
        <taxon>Macrostomida</taxon>
        <taxon>Macrostomidae</taxon>
        <taxon>Macrostomum</taxon>
    </lineage>
</organism>
<feature type="region of interest" description="Disordered" evidence="23">
    <location>
        <begin position="447"/>
        <end position="466"/>
    </location>
</feature>
<evidence type="ECO:0000256" key="22">
    <source>
        <dbReference type="ARBA" id="ARBA00023242"/>
    </source>
</evidence>
<evidence type="ECO:0000256" key="11">
    <source>
        <dbReference type="ARBA" id="ARBA00022833"/>
    </source>
</evidence>
<accession>A0A1I8H8X5</accession>
<keyword evidence="17" id="KW-0829">Tyrosine-protein kinase</keyword>
<keyword evidence="9" id="KW-0863">Zinc-finger</keyword>
<feature type="compositionally biased region" description="Pro residues" evidence="23">
    <location>
        <begin position="273"/>
        <end position="312"/>
    </location>
</feature>
<evidence type="ECO:0000256" key="12">
    <source>
        <dbReference type="ARBA" id="ARBA00022840"/>
    </source>
</evidence>
<dbReference type="Gene3D" id="3.30.50.10">
    <property type="entry name" value="Erythroid Transcription Factor GATA-1, subunit A"/>
    <property type="match status" value="1"/>
</dbReference>
<dbReference type="GO" id="GO:0030154">
    <property type="term" value="P:cell differentiation"/>
    <property type="evidence" value="ECO:0007669"/>
    <property type="project" value="TreeGrafter"/>
</dbReference>
<evidence type="ECO:0000256" key="5">
    <source>
        <dbReference type="ARBA" id="ARBA00022692"/>
    </source>
</evidence>
<evidence type="ECO:0000259" key="24">
    <source>
        <dbReference type="PROSITE" id="PS51030"/>
    </source>
</evidence>
<keyword evidence="11" id="KW-0862">Zinc</keyword>
<dbReference type="Proteomes" id="UP000095280">
    <property type="component" value="Unplaced"/>
</dbReference>
<evidence type="ECO:0000256" key="13">
    <source>
        <dbReference type="ARBA" id="ARBA00022989"/>
    </source>
</evidence>
<feature type="region of interest" description="Disordered" evidence="23">
    <location>
        <begin position="569"/>
        <end position="597"/>
    </location>
</feature>
<comment type="subcellular location">
    <subcellularLocation>
        <location evidence="1">Cell membrane</location>
        <topology evidence="1">Single-pass type I membrane protein</topology>
    </subcellularLocation>
</comment>
<proteinExistence type="predicted"/>
<feature type="region of interest" description="Disordered" evidence="23">
    <location>
        <begin position="263"/>
        <end position="315"/>
    </location>
</feature>
<keyword evidence="16" id="KW-0472">Membrane</keyword>
<dbReference type="Pfam" id="PF00105">
    <property type="entry name" value="zf-C4"/>
    <property type="match status" value="1"/>
</dbReference>
<evidence type="ECO:0000256" key="3">
    <source>
        <dbReference type="ARBA" id="ARBA00022475"/>
    </source>
</evidence>
<dbReference type="Pfam" id="PF12810">
    <property type="entry name" value="ALK_LTK_GRD"/>
    <property type="match status" value="1"/>
</dbReference>
<evidence type="ECO:0000256" key="7">
    <source>
        <dbReference type="ARBA" id="ARBA00022729"/>
    </source>
</evidence>
<keyword evidence="22" id="KW-0539">Nucleus</keyword>
<keyword evidence="15" id="KW-0238">DNA-binding</keyword>
<evidence type="ECO:0000256" key="2">
    <source>
        <dbReference type="ARBA" id="ARBA00011902"/>
    </source>
</evidence>
<dbReference type="PANTHER" id="PTHR24082:SF473">
    <property type="entry name" value="ECDYSONE-INDUCED PROTEIN 75B, ISOFORM B"/>
    <property type="match status" value="1"/>
</dbReference>
<dbReference type="GO" id="GO:0005886">
    <property type="term" value="C:plasma membrane"/>
    <property type="evidence" value="ECO:0007669"/>
    <property type="project" value="UniProtKB-SubCell"/>
</dbReference>
<keyword evidence="5" id="KW-0812">Transmembrane</keyword>
<evidence type="ECO:0000256" key="21">
    <source>
        <dbReference type="ARBA" id="ARBA00023180"/>
    </source>
</evidence>
<feature type="region of interest" description="Disordered" evidence="23">
    <location>
        <begin position="138"/>
        <end position="166"/>
    </location>
</feature>
<dbReference type="PANTHER" id="PTHR24082">
    <property type="entry name" value="NUCLEAR HORMONE RECEPTOR"/>
    <property type="match status" value="1"/>
</dbReference>
<dbReference type="InterPro" id="IPR050234">
    <property type="entry name" value="Nuclear_hormone_rcpt_NR1"/>
</dbReference>
<keyword evidence="18" id="KW-1015">Disulfide bond</keyword>
<keyword evidence="25" id="KW-1185">Reference proteome</keyword>
<evidence type="ECO:0000256" key="23">
    <source>
        <dbReference type="SAM" id="MobiDB-lite"/>
    </source>
</evidence>
<evidence type="ECO:0000256" key="17">
    <source>
        <dbReference type="ARBA" id="ARBA00023137"/>
    </source>
</evidence>
<keyword evidence="19" id="KW-0804">Transcription</keyword>
<dbReference type="GO" id="GO:0009755">
    <property type="term" value="P:hormone-mediated signaling pathway"/>
    <property type="evidence" value="ECO:0007669"/>
    <property type="project" value="TreeGrafter"/>
</dbReference>
<keyword evidence="4" id="KW-0808">Transferase</keyword>